<proteinExistence type="predicted"/>
<dbReference type="InterPro" id="IPR036390">
    <property type="entry name" value="WH_DNA-bd_sf"/>
</dbReference>
<dbReference type="SMART" id="SM00347">
    <property type="entry name" value="HTH_MARR"/>
    <property type="match status" value="1"/>
</dbReference>
<dbReference type="Gene3D" id="1.10.10.10">
    <property type="entry name" value="Winged helix-like DNA-binding domain superfamily/Winged helix DNA-binding domain"/>
    <property type="match status" value="1"/>
</dbReference>
<accession>A0ABQ2DCT4</accession>
<comment type="caution">
    <text evidence="5">The sequence shown here is derived from an EMBL/GenBank/DDBJ whole genome shotgun (WGS) entry which is preliminary data.</text>
</comment>
<dbReference type="Pfam" id="PF12802">
    <property type="entry name" value="MarR_2"/>
    <property type="match status" value="1"/>
</dbReference>
<evidence type="ECO:0000259" key="4">
    <source>
        <dbReference type="PROSITE" id="PS50995"/>
    </source>
</evidence>
<feature type="domain" description="HTH marR-type" evidence="4">
    <location>
        <begin position="1"/>
        <end position="134"/>
    </location>
</feature>
<dbReference type="PANTHER" id="PTHR42756:SF1">
    <property type="entry name" value="TRANSCRIPTIONAL REPRESSOR OF EMRAB OPERON"/>
    <property type="match status" value="1"/>
</dbReference>
<keyword evidence="2" id="KW-0238">DNA-binding</keyword>
<dbReference type="EMBL" id="BMKX01000001">
    <property type="protein sequence ID" value="GGJ51215.1"/>
    <property type="molecule type" value="Genomic_DNA"/>
</dbReference>
<dbReference type="InterPro" id="IPR000835">
    <property type="entry name" value="HTH_MarR-typ"/>
</dbReference>
<dbReference type="PRINTS" id="PR00598">
    <property type="entry name" value="HTHMARR"/>
</dbReference>
<dbReference type="RefSeq" id="WP_188683773.1">
    <property type="nucleotide sequence ID" value="NZ_BMKX01000001.1"/>
</dbReference>
<organism evidence="5 6">
    <name type="scientific">Glutamicibacter ardleyensis</name>
    <dbReference type="NCBI Taxonomy" id="225894"/>
    <lineage>
        <taxon>Bacteria</taxon>
        <taxon>Bacillati</taxon>
        <taxon>Actinomycetota</taxon>
        <taxon>Actinomycetes</taxon>
        <taxon>Micrococcales</taxon>
        <taxon>Micrococcaceae</taxon>
        <taxon>Glutamicibacter</taxon>
    </lineage>
</organism>
<keyword evidence="3" id="KW-0804">Transcription</keyword>
<evidence type="ECO:0000313" key="6">
    <source>
        <dbReference type="Proteomes" id="UP000606115"/>
    </source>
</evidence>
<keyword evidence="1" id="KW-0805">Transcription regulation</keyword>
<name>A0ABQ2DCT4_9MICC</name>
<gene>
    <name evidence="5" type="ORF">GCM10007173_07220</name>
</gene>
<dbReference type="InterPro" id="IPR036388">
    <property type="entry name" value="WH-like_DNA-bd_sf"/>
</dbReference>
<dbReference type="PANTHER" id="PTHR42756">
    <property type="entry name" value="TRANSCRIPTIONAL REGULATOR, MARR"/>
    <property type="match status" value="1"/>
</dbReference>
<dbReference type="SUPFAM" id="SSF46785">
    <property type="entry name" value="Winged helix' DNA-binding domain"/>
    <property type="match status" value="1"/>
</dbReference>
<keyword evidence="6" id="KW-1185">Reference proteome</keyword>
<evidence type="ECO:0000313" key="5">
    <source>
        <dbReference type="EMBL" id="GGJ51215.1"/>
    </source>
</evidence>
<sequence>MKRRIADIEYEQLMLSRYTIAHQRQAGGLDRSVYLLMSRIDGQGPMTIAELSHALRLDASTLQRQVTSAIKDGYLERIADPDGRLARKITLTADGEQQMNEARKASTNALEHIMEDWSASDIDSFANLLHRFNLSIEEYSDLKRA</sequence>
<dbReference type="Proteomes" id="UP000606115">
    <property type="component" value="Unassembled WGS sequence"/>
</dbReference>
<evidence type="ECO:0000256" key="2">
    <source>
        <dbReference type="ARBA" id="ARBA00023125"/>
    </source>
</evidence>
<dbReference type="PROSITE" id="PS50995">
    <property type="entry name" value="HTH_MARR_2"/>
    <property type="match status" value="1"/>
</dbReference>
<evidence type="ECO:0000256" key="3">
    <source>
        <dbReference type="ARBA" id="ARBA00023163"/>
    </source>
</evidence>
<reference evidence="6" key="1">
    <citation type="journal article" date="2019" name="Int. J. Syst. Evol. Microbiol.">
        <title>The Global Catalogue of Microorganisms (GCM) 10K type strain sequencing project: providing services to taxonomists for standard genome sequencing and annotation.</title>
        <authorList>
            <consortium name="The Broad Institute Genomics Platform"/>
            <consortium name="The Broad Institute Genome Sequencing Center for Infectious Disease"/>
            <person name="Wu L."/>
            <person name="Ma J."/>
        </authorList>
    </citation>
    <scope>NUCLEOTIDE SEQUENCE [LARGE SCALE GENOMIC DNA]</scope>
    <source>
        <strain evidence="6">CGMCC 1.3685</strain>
    </source>
</reference>
<protein>
    <submittedName>
        <fullName evidence="5">Transcriptional regulator</fullName>
    </submittedName>
</protein>
<evidence type="ECO:0000256" key="1">
    <source>
        <dbReference type="ARBA" id="ARBA00023015"/>
    </source>
</evidence>
<dbReference type="GeneID" id="303303115"/>